<protein>
    <submittedName>
        <fullName evidence="1">Uncharacterized protein</fullName>
    </submittedName>
</protein>
<gene>
    <name evidence="1" type="ORF">MLD38_040190</name>
</gene>
<sequence>MDKEEVAVKVGEVISSVKEAENVDTVIVSLHSLAVRLFPVDSIALSGVVDEAYRDRVLNVEVPSSNLRDEWRRVFYEGAAFPALARVILTDVASRWLSFFPSEAWKNAYDIFFLDGNGIEVVQTLIPFLHGNHGPSIDSKAVTLNIDRLLKLSLLERNGVLHIAEEFHSGLGTNSANEKIISVMSKVAQLIASIPDKARARASSSLSSNIFFKKIIVQLLSGLEKGGPGDQLQEEGAIIGSKMDAAVCFTGMLFARICRRGATDILLSEVVPRVLSQVRGVMSSSTSCFLASALISNDQNIPWPRLLEAFKDSYAIERTLEGLLHELVSIHAKDTEAYWVLWILFHNLFTENNSVRSLFLEKFLLWKVFPISCMRWIFHFAVFQSPPGSDLHLTCDNKQCLRSTFERLLSVWCKREFVQSAPLEQQCYVTAAVGLLLESMTKQELDKSKDAMHSILLGVSCRLESPDHLIRKMASSIALAFSKVVDPKNPLYLDDSSISENIDWEFGLAGAKKSPTTVQAKELSSPADHSMIKVENEEQQKPKTSDPLLAPLGNEIVSGEGDDNLSVTSDTSADSSLQPFDLNDDDSDLKRKFTQLVDVIGALRKSDDVVGVEQALDVAEKLVRTSPDELRYLASDLTRTLIQVRCSDIAVEGEEDSAEEKRQKALVALLVSCPLESLGGAHQLLYSPNVDISQRIMILDVMTEAAEELAQAKITKAKHHRQPLISSVSNIQPPFLSADGVVDGPWKEVSGNGAALNLLNVGNADNWNWSTHYERELPPRRGQIRRSGKTRRWSLKSTIFGKNMTETSQNRFPAYAAAFMLPVMREFDKKRHGVDLLGRDFVVLGKLIHMLGVCMKCCALHPEASVLAPHLLDLLRSREVCNHSEAYVRRAVLFAASCVLVALRPTFVATALIEGNEDISNGLEWIRTWAVRVVDSDTDRDCYAMASSCLQLHSEMALQASRALESAEAPGHSKSIGLKSDILPGGVIKIPRPNLDF</sequence>
<proteinExistence type="predicted"/>
<evidence type="ECO:0000313" key="2">
    <source>
        <dbReference type="Proteomes" id="UP001057402"/>
    </source>
</evidence>
<comment type="caution">
    <text evidence="1">The sequence shown here is derived from an EMBL/GenBank/DDBJ whole genome shotgun (WGS) entry which is preliminary data.</text>
</comment>
<accession>A0ACB9L5E7</accession>
<keyword evidence="2" id="KW-1185">Reference proteome</keyword>
<organism evidence="1 2">
    <name type="scientific">Melastoma candidum</name>
    <dbReference type="NCBI Taxonomy" id="119954"/>
    <lineage>
        <taxon>Eukaryota</taxon>
        <taxon>Viridiplantae</taxon>
        <taxon>Streptophyta</taxon>
        <taxon>Embryophyta</taxon>
        <taxon>Tracheophyta</taxon>
        <taxon>Spermatophyta</taxon>
        <taxon>Magnoliopsida</taxon>
        <taxon>eudicotyledons</taxon>
        <taxon>Gunneridae</taxon>
        <taxon>Pentapetalae</taxon>
        <taxon>rosids</taxon>
        <taxon>malvids</taxon>
        <taxon>Myrtales</taxon>
        <taxon>Melastomataceae</taxon>
        <taxon>Melastomatoideae</taxon>
        <taxon>Melastomateae</taxon>
        <taxon>Melastoma</taxon>
    </lineage>
</organism>
<reference evidence="2" key="1">
    <citation type="journal article" date="2023" name="Front. Plant Sci.">
        <title>Chromosomal-level genome assembly of Melastoma candidum provides insights into trichome evolution.</title>
        <authorList>
            <person name="Zhong Y."/>
            <person name="Wu W."/>
            <person name="Sun C."/>
            <person name="Zou P."/>
            <person name="Liu Y."/>
            <person name="Dai S."/>
            <person name="Zhou R."/>
        </authorList>
    </citation>
    <scope>NUCLEOTIDE SEQUENCE [LARGE SCALE GENOMIC DNA]</scope>
</reference>
<dbReference type="EMBL" id="CM042891">
    <property type="protein sequence ID" value="KAI4304715.1"/>
    <property type="molecule type" value="Genomic_DNA"/>
</dbReference>
<name>A0ACB9L5E7_9MYRT</name>
<evidence type="ECO:0000313" key="1">
    <source>
        <dbReference type="EMBL" id="KAI4304715.1"/>
    </source>
</evidence>
<dbReference type="Proteomes" id="UP001057402">
    <property type="component" value="Chromosome 12"/>
</dbReference>